<reference evidence="1" key="1">
    <citation type="submission" date="2018-11" db="EMBL/GenBank/DDBJ databases">
        <authorList>
            <consortium name="PulseNet: The National Subtyping Network for Foodborne Disease Surveillance"/>
            <person name="Tarr C.L."/>
            <person name="Trees E."/>
            <person name="Katz L.S."/>
            <person name="Carleton-Romer H.A."/>
            <person name="Stroika S."/>
            <person name="Kucerova Z."/>
            <person name="Roache K.F."/>
            <person name="Sabol A.L."/>
            <person name="Besser J."/>
            <person name="Gerner-Smidt P."/>
        </authorList>
    </citation>
    <scope>NUCLEOTIDE SEQUENCE [LARGE SCALE GENOMIC DNA]</scope>
    <source>
        <strain evidence="1">PNUSAS059842</strain>
    </source>
</reference>
<name>A0A3J4PMX2_SALER</name>
<dbReference type="Proteomes" id="UP000839509">
    <property type="component" value="Unassembled WGS sequence"/>
</dbReference>
<proteinExistence type="predicted"/>
<dbReference type="EMBL" id="RMTL01000021">
    <property type="protein sequence ID" value="MFK57988.1"/>
    <property type="molecule type" value="Genomic_DNA"/>
</dbReference>
<evidence type="ECO:0000313" key="1">
    <source>
        <dbReference type="EMBL" id="MFK57988.1"/>
    </source>
</evidence>
<comment type="caution">
    <text evidence="1">The sequence shown here is derived from an EMBL/GenBank/DDBJ whole genome shotgun (WGS) entry which is preliminary data.</text>
</comment>
<protein>
    <submittedName>
        <fullName evidence="1">Uncharacterized protein</fullName>
    </submittedName>
</protein>
<gene>
    <name evidence="1" type="ORF">EEM01_18365</name>
</gene>
<organism evidence="1">
    <name type="scientific">Salmonella enterica</name>
    <name type="common">Salmonella choleraesuis</name>
    <dbReference type="NCBI Taxonomy" id="28901"/>
    <lineage>
        <taxon>Bacteria</taxon>
        <taxon>Pseudomonadati</taxon>
        <taxon>Pseudomonadota</taxon>
        <taxon>Gammaproteobacteria</taxon>
        <taxon>Enterobacterales</taxon>
        <taxon>Enterobacteriaceae</taxon>
        <taxon>Salmonella</taxon>
    </lineage>
</organism>
<dbReference type="AlphaFoldDB" id="A0A3J4PMX2"/>
<accession>A0A3J4PMX2</accession>
<sequence length="77" mass="8158">MQGRLRSAAARLFSGHNCNGFPVPPGFLTTPHTPSASHASSPSGDWLKETGFYTGRGVTVKISEEGLPPRLAGRHSL</sequence>